<keyword evidence="3" id="KW-0472">Membrane</keyword>
<dbReference type="AlphaFoldDB" id="A0A0H3M6I1"/>
<evidence type="ECO:0000259" key="4">
    <source>
        <dbReference type="Pfam" id="PF00361"/>
    </source>
</evidence>
<feature type="transmembrane region" description="Helical" evidence="3">
    <location>
        <begin position="430"/>
        <end position="455"/>
    </location>
</feature>
<dbReference type="GO" id="GO:0016020">
    <property type="term" value="C:membrane"/>
    <property type="evidence" value="ECO:0007669"/>
    <property type="project" value="UniProtKB-SubCell"/>
</dbReference>
<evidence type="ECO:0000313" key="6">
    <source>
        <dbReference type="Proteomes" id="UP000001021"/>
    </source>
</evidence>
<dbReference type="InterPro" id="IPR001750">
    <property type="entry name" value="ND/Mrp_TM"/>
</dbReference>
<evidence type="ECO:0000256" key="1">
    <source>
        <dbReference type="ARBA" id="ARBA00004127"/>
    </source>
</evidence>
<proteinExistence type="predicted"/>
<dbReference type="eggNOG" id="COG1009">
    <property type="taxonomic scope" value="Bacteria"/>
</dbReference>
<feature type="transmembrane region" description="Helical" evidence="3">
    <location>
        <begin position="152"/>
        <end position="170"/>
    </location>
</feature>
<dbReference type="PANTHER" id="PTHR43373:SF1">
    <property type="entry name" value="NA(+)_H(+) ANTIPORTER SUBUNIT A"/>
    <property type="match status" value="1"/>
</dbReference>
<accession>A0A0H3M6I1</accession>
<feature type="transmembrane region" description="Helical" evidence="3">
    <location>
        <begin position="257"/>
        <end position="282"/>
    </location>
</feature>
<protein>
    <submittedName>
        <fullName evidence="5">NADH dehydrogenase I chain L</fullName>
    </submittedName>
</protein>
<evidence type="ECO:0000313" key="5">
    <source>
        <dbReference type="EMBL" id="CAI27197.1"/>
    </source>
</evidence>
<evidence type="ECO:0000256" key="2">
    <source>
        <dbReference type="RuleBase" id="RU000320"/>
    </source>
</evidence>
<feature type="domain" description="NADH:quinone oxidoreductase/Mrp antiporter transmembrane" evidence="4">
    <location>
        <begin position="145"/>
        <end position="438"/>
    </location>
</feature>
<dbReference type="GO" id="GO:0012505">
    <property type="term" value="C:endomembrane system"/>
    <property type="evidence" value="ECO:0007669"/>
    <property type="project" value="UniProtKB-SubCell"/>
</dbReference>
<feature type="transmembrane region" description="Helical" evidence="3">
    <location>
        <begin position="215"/>
        <end position="236"/>
    </location>
</feature>
<feature type="transmembrane region" description="Helical" evidence="3">
    <location>
        <begin position="17"/>
        <end position="36"/>
    </location>
</feature>
<dbReference type="KEGG" id="erw:ERWE_CDS_07030"/>
<reference evidence="5 6" key="1">
    <citation type="journal article" date="2006" name="J. Bacteriol.">
        <title>Comparative genomic analysis of three strains of Ehrlichia ruminantium reveals an active process of genome size plasticity.</title>
        <authorList>
            <person name="Frutos R."/>
            <person name="Viari A."/>
            <person name="Ferraz C."/>
            <person name="Morgat A."/>
            <person name="Eychenie S."/>
            <person name="Kandassami Y."/>
            <person name="Chantal I."/>
            <person name="Bensaid A."/>
            <person name="Coissac E."/>
            <person name="Vachiery N."/>
            <person name="Demaille J."/>
            <person name="Martinez D."/>
        </authorList>
    </citation>
    <scope>NUCLEOTIDE SEQUENCE [LARGE SCALE GENOMIC DNA]</scope>
    <source>
        <strain evidence="5 6">Welgevonden</strain>
    </source>
</reference>
<keyword evidence="6" id="KW-1185">Reference proteome</keyword>
<keyword evidence="3" id="KW-1133">Transmembrane helix</keyword>
<feature type="transmembrane region" description="Helical" evidence="3">
    <location>
        <begin position="348"/>
        <end position="371"/>
    </location>
</feature>
<dbReference type="HOGENOM" id="CLU_007100_9_3_5"/>
<feature type="transmembrane region" description="Helical" evidence="3">
    <location>
        <begin position="127"/>
        <end position="146"/>
    </location>
</feature>
<feature type="transmembrane region" description="Helical" evidence="3">
    <location>
        <begin position="45"/>
        <end position="62"/>
    </location>
</feature>
<sequence>MAVKRLMHFFKNSLSDFSIIWLVFLPYISSVLILLLKKVRYSQETISFIASCMLFYAAFNIYTQTTDNISALHVVLCEFTPKIQLTLKTEYIGIIFSILASFLWIVTTIYTISYMRHNDKNNKKQSIFYACFAASIGCTMGIAFSGNLLTLFIFYELLTISTYPLVTYYANHESQISGRYYMGILLGTSMLLFLPAIIITYNISGTLDFTKGGILPSSISSVFLMSLLFLFIYSIGKTALMPIHSWLPRAMVAPTPVSALLHAVAVVKSGVFALIKVLLYIIGLERLQALVQTHNNILMYASAITILLASFIAIKQTNLKKLLAYSTISQLSYITIAVSLYTERAVDISIFQMISHAFAKITLFFTAGAIYTKTGKKYLNELQGIGKSMPITMTAFSIGAAAMIGIPPAVTFWGKFFIISESLNQNIMSVVLVLIASTILNTIYFIPIIYNAFYVPCNTNKYAEAPIPMLIAISITTICTILLFLYPDVIFNIINHLK</sequence>
<name>A0A0H3M6I1_EHRRW</name>
<organism evidence="5 6">
    <name type="scientific">Ehrlichia ruminantium (strain Welgevonden)</name>
    <dbReference type="NCBI Taxonomy" id="254945"/>
    <lineage>
        <taxon>Bacteria</taxon>
        <taxon>Pseudomonadati</taxon>
        <taxon>Pseudomonadota</taxon>
        <taxon>Alphaproteobacteria</taxon>
        <taxon>Rickettsiales</taxon>
        <taxon>Anaplasmataceae</taxon>
        <taxon>Ehrlichia</taxon>
    </lineage>
</organism>
<comment type="subcellular location">
    <subcellularLocation>
        <location evidence="1">Endomembrane system</location>
        <topology evidence="1">Multi-pass membrane protein</topology>
    </subcellularLocation>
    <subcellularLocation>
        <location evidence="2">Membrane</location>
        <topology evidence="2">Multi-pass membrane protein</topology>
    </subcellularLocation>
</comment>
<feature type="transmembrane region" description="Helical" evidence="3">
    <location>
        <begin position="391"/>
        <end position="410"/>
    </location>
</feature>
<dbReference type="InterPro" id="IPR050616">
    <property type="entry name" value="CPA3_Na-H_Antiporter_A"/>
</dbReference>
<dbReference type="PRINTS" id="PR01434">
    <property type="entry name" value="NADHDHGNASE5"/>
</dbReference>
<gene>
    <name evidence="5" type="primary">nuoL2</name>
    <name evidence="5" type="ordered locus">ERWE_CDS_07030</name>
</gene>
<feature type="transmembrane region" description="Helical" evidence="3">
    <location>
        <begin position="467"/>
        <end position="486"/>
    </location>
</feature>
<dbReference type="PANTHER" id="PTHR43373">
    <property type="entry name" value="NA(+)/H(+) ANTIPORTER SUBUNIT"/>
    <property type="match status" value="1"/>
</dbReference>
<feature type="transmembrane region" description="Helical" evidence="3">
    <location>
        <begin position="297"/>
        <end position="315"/>
    </location>
</feature>
<feature type="transmembrane region" description="Helical" evidence="3">
    <location>
        <begin position="91"/>
        <end position="115"/>
    </location>
</feature>
<dbReference type="EMBL" id="CR925678">
    <property type="protein sequence ID" value="CAI27197.1"/>
    <property type="molecule type" value="Genomic_DNA"/>
</dbReference>
<dbReference type="Proteomes" id="UP000001021">
    <property type="component" value="Chromosome"/>
</dbReference>
<keyword evidence="2 3" id="KW-0812">Transmembrane</keyword>
<dbReference type="Pfam" id="PF00361">
    <property type="entry name" value="Proton_antipo_M"/>
    <property type="match status" value="1"/>
</dbReference>
<feature type="transmembrane region" description="Helical" evidence="3">
    <location>
        <begin position="182"/>
        <end position="203"/>
    </location>
</feature>
<evidence type="ECO:0000256" key="3">
    <source>
        <dbReference type="SAM" id="Phobius"/>
    </source>
</evidence>